<accession>A0AAD6YLH3</accession>
<evidence type="ECO:0000256" key="1">
    <source>
        <dbReference type="SAM" id="MobiDB-lite"/>
    </source>
</evidence>
<dbReference type="AlphaFoldDB" id="A0AAD6YLH3"/>
<evidence type="ECO:0000313" key="4">
    <source>
        <dbReference type="Proteomes" id="UP001219525"/>
    </source>
</evidence>
<dbReference type="SUPFAM" id="SSF56112">
    <property type="entry name" value="Protein kinase-like (PK-like)"/>
    <property type="match status" value="1"/>
</dbReference>
<comment type="caution">
    <text evidence="3">The sequence shown here is derived from an EMBL/GenBank/DDBJ whole genome shotgun (WGS) entry which is preliminary data.</text>
</comment>
<dbReference type="PANTHER" id="PTHR38248">
    <property type="entry name" value="FUNK1 6"/>
    <property type="match status" value="1"/>
</dbReference>
<dbReference type="GO" id="GO:0005524">
    <property type="term" value="F:ATP binding"/>
    <property type="evidence" value="ECO:0007669"/>
    <property type="project" value="InterPro"/>
</dbReference>
<sequence>MVRSSLPASALSYEKKNWTDIPEEKGEKASTSQGKTAPKPTPDVVRGQPHTRSDRNAKDPQLDSGSYHSTSATQKSKRVGDALEPPVAAKKLRKAVEPKLQCASYALELLSNGGLRSHVIGALVSFHSLELLYYDRSIAVKSEPLRFTKPENRATFLAVLCAFGSLRKPQWGYPELLKPPARKQQPFPIKPSPQFWRLMYRDRILELKGGWKLVLGDIIFRAHGVIGRGTTVVRATVEACPSSHRLQGKAVVVKWSWVPTSRVREAKIVMDARVCAEKDRPNMLHHLPEIYHDEDFDSLRPECQKLLRDHFPQEYEERVLRIIVQAELQPITDLQDPGQLAKAFKEIFECYRWLHDNVKTIHRDISVGNLMFKEIGDTVYGVLNDFDLAVQLNDEPRSTSKQRTGTKPYMAIELLVPQPPYHLYRHDLESFLYVLVFLTCQIEGSPLGKWKDLAMQDLSNMKHIAMTKNGFPPTRDHFRQFRLWILGLRDLFMIGFFNLERHNTSVEIAELTGNAPSTFIVKTLGGAVDFDKFKAVLEIPIVPL</sequence>
<dbReference type="GO" id="GO:0004672">
    <property type="term" value="F:protein kinase activity"/>
    <property type="evidence" value="ECO:0007669"/>
    <property type="project" value="InterPro"/>
</dbReference>
<dbReference type="InterPro" id="IPR011009">
    <property type="entry name" value="Kinase-like_dom_sf"/>
</dbReference>
<dbReference type="Pfam" id="PF17667">
    <property type="entry name" value="Pkinase_fungal"/>
    <property type="match status" value="1"/>
</dbReference>
<organism evidence="3 4">
    <name type="scientific">Mycena pura</name>
    <dbReference type="NCBI Taxonomy" id="153505"/>
    <lineage>
        <taxon>Eukaryota</taxon>
        <taxon>Fungi</taxon>
        <taxon>Dikarya</taxon>
        <taxon>Basidiomycota</taxon>
        <taxon>Agaricomycotina</taxon>
        <taxon>Agaricomycetes</taxon>
        <taxon>Agaricomycetidae</taxon>
        <taxon>Agaricales</taxon>
        <taxon>Marasmiineae</taxon>
        <taxon>Mycenaceae</taxon>
        <taxon>Mycena</taxon>
    </lineage>
</organism>
<keyword evidence="4" id="KW-1185">Reference proteome</keyword>
<dbReference type="PANTHER" id="PTHR38248:SF2">
    <property type="entry name" value="FUNK1 11"/>
    <property type="match status" value="1"/>
</dbReference>
<dbReference type="Gene3D" id="1.10.510.10">
    <property type="entry name" value="Transferase(Phosphotransferase) domain 1"/>
    <property type="match status" value="1"/>
</dbReference>
<dbReference type="SMART" id="SM00220">
    <property type="entry name" value="S_TKc"/>
    <property type="match status" value="1"/>
</dbReference>
<feature type="compositionally biased region" description="Polar residues" evidence="1">
    <location>
        <begin position="63"/>
        <end position="74"/>
    </location>
</feature>
<gene>
    <name evidence="3" type="ORF">GGX14DRAFT_352070</name>
</gene>
<feature type="domain" description="Protein kinase" evidence="2">
    <location>
        <begin position="220"/>
        <end position="544"/>
    </location>
</feature>
<feature type="region of interest" description="Disordered" evidence="1">
    <location>
        <begin position="1"/>
        <end position="83"/>
    </location>
</feature>
<proteinExistence type="predicted"/>
<evidence type="ECO:0000313" key="3">
    <source>
        <dbReference type="EMBL" id="KAJ7223112.1"/>
    </source>
</evidence>
<feature type="compositionally biased region" description="Basic and acidic residues" evidence="1">
    <location>
        <begin position="13"/>
        <end position="28"/>
    </location>
</feature>
<dbReference type="Proteomes" id="UP001219525">
    <property type="component" value="Unassembled WGS sequence"/>
</dbReference>
<evidence type="ECO:0000259" key="2">
    <source>
        <dbReference type="PROSITE" id="PS50011"/>
    </source>
</evidence>
<dbReference type="EMBL" id="JARJCW010000006">
    <property type="protein sequence ID" value="KAJ7223112.1"/>
    <property type="molecule type" value="Genomic_DNA"/>
</dbReference>
<dbReference type="PROSITE" id="PS50011">
    <property type="entry name" value="PROTEIN_KINASE_DOM"/>
    <property type="match status" value="1"/>
</dbReference>
<dbReference type="InterPro" id="IPR000719">
    <property type="entry name" value="Prot_kinase_dom"/>
</dbReference>
<protein>
    <recommendedName>
        <fullName evidence="2">Protein kinase domain-containing protein</fullName>
    </recommendedName>
</protein>
<reference evidence="3" key="1">
    <citation type="submission" date="2023-03" db="EMBL/GenBank/DDBJ databases">
        <title>Massive genome expansion in bonnet fungi (Mycena s.s.) driven by repeated elements and novel gene families across ecological guilds.</title>
        <authorList>
            <consortium name="Lawrence Berkeley National Laboratory"/>
            <person name="Harder C.B."/>
            <person name="Miyauchi S."/>
            <person name="Viragh M."/>
            <person name="Kuo A."/>
            <person name="Thoen E."/>
            <person name="Andreopoulos B."/>
            <person name="Lu D."/>
            <person name="Skrede I."/>
            <person name="Drula E."/>
            <person name="Henrissat B."/>
            <person name="Morin E."/>
            <person name="Kohler A."/>
            <person name="Barry K."/>
            <person name="LaButti K."/>
            <person name="Morin E."/>
            <person name="Salamov A."/>
            <person name="Lipzen A."/>
            <person name="Mereny Z."/>
            <person name="Hegedus B."/>
            <person name="Baldrian P."/>
            <person name="Stursova M."/>
            <person name="Weitz H."/>
            <person name="Taylor A."/>
            <person name="Grigoriev I.V."/>
            <person name="Nagy L.G."/>
            <person name="Martin F."/>
            <person name="Kauserud H."/>
        </authorList>
    </citation>
    <scope>NUCLEOTIDE SEQUENCE</scope>
    <source>
        <strain evidence="3">9144</strain>
    </source>
</reference>
<feature type="compositionally biased region" description="Basic and acidic residues" evidence="1">
    <location>
        <begin position="51"/>
        <end position="61"/>
    </location>
</feature>
<dbReference type="InterPro" id="IPR040976">
    <property type="entry name" value="Pkinase_fungal"/>
</dbReference>
<name>A0AAD6YLH3_9AGAR</name>